<proteinExistence type="predicted"/>
<reference evidence="1" key="1">
    <citation type="journal article" date="2023" name="G3 (Bethesda)">
        <title>A reference genome for the long-term kleptoplast-retaining sea slug Elysia crispata morphotype clarki.</title>
        <authorList>
            <person name="Eastman K.E."/>
            <person name="Pendleton A.L."/>
            <person name="Shaikh M.A."/>
            <person name="Suttiyut T."/>
            <person name="Ogas R."/>
            <person name="Tomko P."/>
            <person name="Gavelis G."/>
            <person name="Widhalm J.R."/>
            <person name="Wisecaver J.H."/>
        </authorList>
    </citation>
    <scope>NUCLEOTIDE SEQUENCE</scope>
    <source>
        <strain evidence="1">ECLA1</strain>
    </source>
</reference>
<keyword evidence="2" id="KW-1185">Reference proteome</keyword>
<sequence length="150" mass="16801">MAERRNCNSIGRETTASFRQALLLPSLILPHSFLHALHLPSSILQHSFLQAGSASAIVDSPTQLSSCSTSAIVNSSAQLSSGWLETYRKDVERMNICFVVLGAEECETCKKHSEYRDDRGTAETRGYELCQNHSEHVRRRGEARAAYKWM</sequence>
<accession>A0AAE0YTU3</accession>
<gene>
    <name evidence="1" type="ORF">RRG08_048881</name>
</gene>
<protein>
    <submittedName>
        <fullName evidence="1">Uncharacterized protein</fullName>
    </submittedName>
</protein>
<dbReference type="EMBL" id="JAWDGP010005460">
    <property type="protein sequence ID" value="KAK3756835.1"/>
    <property type="molecule type" value="Genomic_DNA"/>
</dbReference>
<organism evidence="1 2">
    <name type="scientific">Elysia crispata</name>
    <name type="common">lettuce slug</name>
    <dbReference type="NCBI Taxonomy" id="231223"/>
    <lineage>
        <taxon>Eukaryota</taxon>
        <taxon>Metazoa</taxon>
        <taxon>Spiralia</taxon>
        <taxon>Lophotrochozoa</taxon>
        <taxon>Mollusca</taxon>
        <taxon>Gastropoda</taxon>
        <taxon>Heterobranchia</taxon>
        <taxon>Euthyneura</taxon>
        <taxon>Panpulmonata</taxon>
        <taxon>Sacoglossa</taxon>
        <taxon>Placobranchoidea</taxon>
        <taxon>Plakobranchidae</taxon>
        <taxon>Elysia</taxon>
    </lineage>
</organism>
<evidence type="ECO:0000313" key="2">
    <source>
        <dbReference type="Proteomes" id="UP001283361"/>
    </source>
</evidence>
<name>A0AAE0YTU3_9GAST</name>
<comment type="caution">
    <text evidence="1">The sequence shown here is derived from an EMBL/GenBank/DDBJ whole genome shotgun (WGS) entry which is preliminary data.</text>
</comment>
<dbReference type="Proteomes" id="UP001283361">
    <property type="component" value="Unassembled WGS sequence"/>
</dbReference>
<dbReference type="AlphaFoldDB" id="A0AAE0YTU3"/>
<evidence type="ECO:0000313" key="1">
    <source>
        <dbReference type="EMBL" id="KAK3756835.1"/>
    </source>
</evidence>